<gene>
    <name evidence="10" type="ORF">DEBURN_LOCUS3441</name>
</gene>
<dbReference type="GO" id="GO:0005886">
    <property type="term" value="C:plasma membrane"/>
    <property type="evidence" value="ECO:0007669"/>
    <property type="project" value="TreeGrafter"/>
</dbReference>
<evidence type="ECO:0000256" key="8">
    <source>
        <dbReference type="SAM" id="MobiDB-lite"/>
    </source>
</evidence>
<evidence type="ECO:0000313" key="11">
    <source>
        <dbReference type="Proteomes" id="UP000789706"/>
    </source>
</evidence>
<evidence type="ECO:0000256" key="9">
    <source>
        <dbReference type="SAM" id="Phobius"/>
    </source>
</evidence>
<comment type="caution">
    <text evidence="10">The sequence shown here is derived from an EMBL/GenBank/DDBJ whole genome shotgun (WGS) entry which is preliminary data.</text>
</comment>
<feature type="transmembrane region" description="Helical" evidence="9">
    <location>
        <begin position="91"/>
        <end position="112"/>
    </location>
</feature>
<dbReference type="PANTHER" id="PTHR19139">
    <property type="entry name" value="AQUAPORIN TRANSPORTER"/>
    <property type="match status" value="1"/>
</dbReference>
<keyword evidence="3 7" id="KW-0813">Transport</keyword>
<sequence length="262" mass="27999">MEGSMVYSRYDIVAALAEFFGTAYFLFMGVGGCATMISFAPTIAPLAVPFAFGWSLFVNVWIWSPISGGVLNPAITIAMMVTNNLTIIRGALYIIAQFAGALLGSFLINVMLPNTNQGAAYNASTVLNTVSPAQGFFLEMFATSVLTSAVFWLATEEAGGSTAAFGIGMALFISAIATGPYTGASLNPARTFGPSIVSGNYGDSYWIYYIGPILGALLAAAYWGIFTKLEYEKCSPEKKTKKKKDSNNNVDAKREFESNETV</sequence>
<dbReference type="EMBL" id="CAJVPK010000219">
    <property type="protein sequence ID" value="CAG8476771.1"/>
    <property type="molecule type" value="Genomic_DNA"/>
</dbReference>
<feature type="transmembrane region" description="Helical" evidence="9">
    <location>
        <begin position="132"/>
        <end position="153"/>
    </location>
</feature>
<evidence type="ECO:0000256" key="2">
    <source>
        <dbReference type="ARBA" id="ARBA00006175"/>
    </source>
</evidence>
<feature type="transmembrane region" description="Helical" evidence="9">
    <location>
        <begin position="12"/>
        <end position="40"/>
    </location>
</feature>
<comment type="similarity">
    <text evidence="2 7">Belongs to the MIP/aquaporin (TC 1.A.8) family.</text>
</comment>
<evidence type="ECO:0000256" key="6">
    <source>
        <dbReference type="ARBA" id="ARBA00023136"/>
    </source>
</evidence>
<dbReference type="SUPFAM" id="SSF81338">
    <property type="entry name" value="Aquaporin-like"/>
    <property type="match status" value="1"/>
</dbReference>
<feature type="region of interest" description="Disordered" evidence="8">
    <location>
        <begin position="235"/>
        <end position="262"/>
    </location>
</feature>
<proteinExistence type="inferred from homology"/>
<dbReference type="Pfam" id="PF00230">
    <property type="entry name" value="MIP"/>
    <property type="match status" value="1"/>
</dbReference>
<comment type="subcellular location">
    <subcellularLocation>
        <location evidence="1">Membrane</location>
        <topology evidence="1">Multi-pass membrane protein</topology>
    </subcellularLocation>
</comment>
<dbReference type="GO" id="GO:0015250">
    <property type="term" value="F:water channel activity"/>
    <property type="evidence" value="ECO:0007669"/>
    <property type="project" value="TreeGrafter"/>
</dbReference>
<keyword evidence="6 9" id="KW-0472">Membrane</keyword>
<dbReference type="InterPro" id="IPR023271">
    <property type="entry name" value="Aquaporin-like"/>
</dbReference>
<evidence type="ECO:0000256" key="4">
    <source>
        <dbReference type="ARBA" id="ARBA00022692"/>
    </source>
</evidence>
<protein>
    <submittedName>
        <fullName evidence="10">11005_t:CDS:1</fullName>
    </submittedName>
</protein>
<dbReference type="AlphaFoldDB" id="A0A9N8Z6H9"/>
<evidence type="ECO:0000256" key="3">
    <source>
        <dbReference type="ARBA" id="ARBA00022448"/>
    </source>
</evidence>
<keyword evidence="5 9" id="KW-1133">Transmembrane helix</keyword>
<dbReference type="InterPro" id="IPR034294">
    <property type="entry name" value="Aquaporin_transptr"/>
</dbReference>
<keyword evidence="4 7" id="KW-0812">Transmembrane</keyword>
<feature type="transmembrane region" description="Helical" evidence="9">
    <location>
        <begin position="206"/>
        <end position="225"/>
    </location>
</feature>
<evidence type="ECO:0000313" key="10">
    <source>
        <dbReference type="EMBL" id="CAG8476771.1"/>
    </source>
</evidence>
<dbReference type="OrthoDB" id="3222at2759"/>
<dbReference type="Gene3D" id="1.20.1080.10">
    <property type="entry name" value="Glycerol uptake facilitator protein"/>
    <property type="match status" value="1"/>
</dbReference>
<evidence type="ECO:0000256" key="1">
    <source>
        <dbReference type="ARBA" id="ARBA00004141"/>
    </source>
</evidence>
<dbReference type="Proteomes" id="UP000789706">
    <property type="component" value="Unassembled WGS sequence"/>
</dbReference>
<keyword evidence="11" id="KW-1185">Reference proteome</keyword>
<name>A0A9N8Z6H9_9GLOM</name>
<dbReference type="PANTHER" id="PTHR19139:SF199">
    <property type="entry name" value="MIP17260P"/>
    <property type="match status" value="1"/>
</dbReference>
<feature type="transmembrane region" description="Helical" evidence="9">
    <location>
        <begin position="165"/>
        <end position="186"/>
    </location>
</feature>
<evidence type="ECO:0000256" key="5">
    <source>
        <dbReference type="ARBA" id="ARBA00022989"/>
    </source>
</evidence>
<dbReference type="InterPro" id="IPR000425">
    <property type="entry name" value="MIP"/>
</dbReference>
<feature type="transmembrane region" description="Helical" evidence="9">
    <location>
        <begin position="60"/>
        <end position="79"/>
    </location>
</feature>
<evidence type="ECO:0000256" key="7">
    <source>
        <dbReference type="RuleBase" id="RU000477"/>
    </source>
</evidence>
<organism evidence="10 11">
    <name type="scientific">Diversispora eburnea</name>
    <dbReference type="NCBI Taxonomy" id="1213867"/>
    <lineage>
        <taxon>Eukaryota</taxon>
        <taxon>Fungi</taxon>
        <taxon>Fungi incertae sedis</taxon>
        <taxon>Mucoromycota</taxon>
        <taxon>Glomeromycotina</taxon>
        <taxon>Glomeromycetes</taxon>
        <taxon>Diversisporales</taxon>
        <taxon>Diversisporaceae</taxon>
        <taxon>Diversispora</taxon>
    </lineage>
</organism>
<accession>A0A9N8Z6H9</accession>
<reference evidence="10" key="1">
    <citation type="submission" date="2021-06" db="EMBL/GenBank/DDBJ databases">
        <authorList>
            <person name="Kallberg Y."/>
            <person name="Tangrot J."/>
            <person name="Rosling A."/>
        </authorList>
    </citation>
    <scope>NUCLEOTIDE SEQUENCE</scope>
    <source>
        <strain evidence="10">AZ414A</strain>
    </source>
</reference>
<feature type="compositionally biased region" description="Basic and acidic residues" evidence="8">
    <location>
        <begin position="251"/>
        <end position="262"/>
    </location>
</feature>
<dbReference type="PRINTS" id="PR00783">
    <property type="entry name" value="MINTRINSICP"/>
</dbReference>